<dbReference type="AlphaFoldDB" id="A0A6S8J521"/>
<organism evidence="6">
    <name type="scientific">Amphora coffeiformis</name>
    <dbReference type="NCBI Taxonomy" id="265554"/>
    <lineage>
        <taxon>Eukaryota</taxon>
        <taxon>Sar</taxon>
        <taxon>Stramenopiles</taxon>
        <taxon>Ochrophyta</taxon>
        <taxon>Bacillariophyta</taxon>
        <taxon>Bacillariophyceae</taxon>
        <taxon>Bacillariophycidae</taxon>
        <taxon>Thalassiophysales</taxon>
        <taxon>Catenulaceae</taxon>
        <taxon>Amphora</taxon>
    </lineage>
</organism>
<feature type="transmembrane region" description="Helical" evidence="5">
    <location>
        <begin position="348"/>
        <end position="373"/>
    </location>
</feature>
<feature type="transmembrane region" description="Helical" evidence="5">
    <location>
        <begin position="318"/>
        <end position="342"/>
    </location>
</feature>
<keyword evidence="3 5" id="KW-1133">Transmembrane helix</keyword>
<proteinExistence type="predicted"/>
<evidence type="ECO:0000256" key="4">
    <source>
        <dbReference type="ARBA" id="ARBA00023136"/>
    </source>
</evidence>
<feature type="transmembrane region" description="Helical" evidence="5">
    <location>
        <begin position="150"/>
        <end position="168"/>
    </location>
</feature>
<name>A0A6S8J521_9STRA</name>
<keyword evidence="4 5" id="KW-0472">Membrane</keyword>
<accession>A0A6S8J521</accession>
<evidence type="ECO:0000256" key="2">
    <source>
        <dbReference type="ARBA" id="ARBA00022692"/>
    </source>
</evidence>
<dbReference type="EMBL" id="HBIM01006047">
    <property type="protein sequence ID" value="CAE0407323.1"/>
    <property type="molecule type" value="Transcribed_RNA"/>
</dbReference>
<comment type="subcellular location">
    <subcellularLocation>
        <location evidence="1">Membrane</location>
        <topology evidence="1">Multi-pass membrane protein</topology>
    </subcellularLocation>
</comment>
<dbReference type="PANTHER" id="PTHR23112">
    <property type="entry name" value="G PROTEIN-COUPLED RECEPTOR 157-RELATED"/>
    <property type="match status" value="1"/>
</dbReference>
<evidence type="ECO:0000256" key="1">
    <source>
        <dbReference type="ARBA" id="ARBA00004141"/>
    </source>
</evidence>
<protein>
    <submittedName>
        <fullName evidence="6">Uncharacterized protein</fullName>
    </submittedName>
</protein>
<evidence type="ECO:0000256" key="3">
    <source>
        <dbReference type="ARBA" id="ARBA00022989"/>
    </source>
</evidence>
<dbReference type="GO" id="GO:0005886">
    <property type="term" value="C:plasma membrane"/>
    <property type="evidence" value="ECO:0007669"/>
    <property type="project" value="TreeGrafter"/>
</dbReference>
<evidence type="ECO:0000313" key="6">
    <source>
        <dbReference type="EMBL" id="CAE0407323.1"/>
    </source>
</evidence>
<reference evidence="6" key="1">
    <citation type="submission" date="2021-01" db="EMBL/GenBank/DDBJ databases">
        <authorList>
            <person name="Corre E."/>
            <person name="Pelletier E."/>
            <person name="Niang G."/>
            <person name="Scheremetjew M."/>
            <person name="Finn R."/>
            <person name="Kale V."/>
            <person name="Holt S."/>
            <person name="Cochrane G."/>
            <person name="Meng A."/>
            <person name="Brown T."/>
            <person name="Cohen L."/>
        </authorList>
    </citation>
    <scope>NUCLEOTIDE SEQUENCE</scope>
    <source>
        <strain evidence="6">CCMP127</strain>
    </source>
</reference>
<dbReference type="EMBL" id="HBIM01006049">
    <property type="protein sequence ID" value="CAE0407324.1"/>
    <property type="molecule type" value="Transcribed_RNA"/>
</dbReference>
<keyword evidence="2 5" id="KW-0812">Transmembrane</keyword>
<dbReference type="PANTHER" id="PTHR23112:SF0">
    <property type="entry name" value="TRANSMEMBRANE PROTEIN 116"/>
    <property type="match status" value="1"/>
</dbReference>
<feature type="transmembrane region" description="Helical" evidence="5">
    <location>
        <begin position="20"/>
        <end position="43"/>
    </location>
</feature>
<dbReference type="GO" id="GO:0004930">
    <property type="term" value="F:G protein-coupled receptor activity"/>
    <property type="evidence" value="ECO:0007669"/>
    <property type="project" value="TreeGrafter"/>
</dbReference>
<evidence type="ECO:0000313" key="7">
    <source>
        <dbReference type="EMBL" id="CAE0407324.1"/>
    </source>
</evidence>
<feature type="transmembrane region" description="Helical" evidence="5">
    <location>
        <begin position="55"/>
        <end position="80"/>
    </location>
</feature>
<evidence type="ECO:0000256" key="5">
    <source>
        <dbReference type="SAM" id="Phobius"/>
    </source>
</evidence>
<dbReference type="GO" id="GO:0007189">
    <property type="term" value="P:adenylate cyclase-activating G protein-coupled receptor signaling pathway"/>
    <property type="evidence" value="ECO:0007669"/>
    <property type="project" value="TreeGrafter"/>
</dbReference>
<feature type="transmembrane region" description="Helical" evidence="5">
    <location>
        <begin position="209"/>
        <end position="231"/>
    </location>
</feature>
<sequence>MNTTVVQDDDTLFAPWQQTTLIIIPYVTGPISMASSSLMVYLIARHWKRKKHFLYHRLLLAMSVCDAVGSINASLSGLVIPREFHRFASRGNMATCEASGFLLQLSASMPLLNMFLCIYYMRVVCFGWVPPTSSSSSSSKGKWGWFEISAYLIAIVYPLAMGGVGILYDSFSPMATLPGWCYFSEMPYDCNKFDDVECIRGENYSFIQLFASTIPLLCSVILGVVSVSMITRKVRRQQALMTTRYGISTSTVGQSQDFQDNSTIDNASTSHSTIRWLGGHESKNCCCPRWRSVHTSSETVNLGNMDNRMEQTAQQARLYAASFFITYMVPITQGFTGAFLTADRDNRAFFFVTGILITVLTPLQGLWNLMIYIRPQYRQLRLRNPASHWWVIFYRTLSSAIVGHPPEIRSRTRSIDNETHSESWPHRLWHTVQRKCGGRSIVQVPAPNTSLSLPANASEEGKQDKSYLAKSFSVPSEFEMVSTPNNESDSHAVSTAISIEFNNNTAASSVDNDESYRESNKCFCFDAS</sequence>
<gene>
    <name evidence="6" type="ORF">ACOF00016_LOCUS5150</name>
    <name evidence="7" type="ORF">ACOF00016_LOCUS5151</name>
</gene>